<name>A0A1M7R2U9_9ACTN</name>
<keyword evidence="6" id="KW-1185">Reference proteome</keyword>
<dbReference type="Pfam" id="PF07848">
    <property type="entry name" value="PaaX"/>
    <property type="match status" value="1"/>
</dbReference>
<dbReference type="PANTHER" id="PTHR30319:SF1">
    <property type="entry name" value="TRANSCRIPTIONAL REPRESSOR PAAX"/>
    <property type="match status" value="1"/>
</dbReference>
<feature type="domain" description="Transcriptional repressor PaaX-like C-terminal" evidence="3">
    <location>
        <begin position="187"/>
        <end position="267"/>
    </location>
</feature>
<dbReference type="InterPro" id="IPR011991">
    <property type="entry name" value="ArsR-like_HTH"/>
</dbReference>
<evidence type="ECO:0000259" key="3">
    <source>
        <dbReference type="Pfam" id="PF08223"/>
    </source>
</evidence>
<dbReference type="InterPro" id="IPR036390">
    <property type="entry name" value="WH_DNA-bd_sf"/>
</dbReference>
<proteinExistence type="predicted"/>
<dbReference type="Gene3D" id="1.20.58.1460">
    <property type="match status" value="1"/>
</dbReference>
<evidence type="ECO:0000259" key="2">
    <source>
        <dbReference type="Pfam" id="PF07848"/>
    </source>
</evidence>
<gene>
    <name evidence="5" type="ORF">SAMN05443668_106204</name>
</gene>
<dbReference type="SUPFAM" id="SSF46785">
    <property type="entry name" value="Winged helix' DNA-binding domain"/>
    <property type="match status" value="1"/>
</dbReference>
<dbReference type="InterPro" id="IPR011965">
    <property type="entry name" value="PaaX_trns_reg"/>
</dbReference>
<evidence type="ECO:0000259" key="4">
    <source>
        <dbReference type="Pfam" id="PF20803"/>
    </source>
</evidence>
<dbReference type="Proteomes" id="UP000184440">
    <property type="component" value="Unassembled WGS sequence"/>
</dbReference>
<feature type="domain" description="Transcriptional repressor PaaX-like central Cas2-like" evidence="4">
    <location>
        <begin position="104"/>
        <end position="180"/>
    </location>
</feature>
<evidence type="ECO:0000256" key="1">
    <source>
        <dbReference type="SAM" id="MobiDB-lite"/>
    </source>
</evidence>
<dbReference type="Gene3D" id="1.10.10.10">
    <property type="entry name" value="Winged helix-like DNA-binding domain superfamily/Winged helix DNA-binding domain"/>
    <property type="match status" value="1"/>
</dbReference>
<dbReference type="STRING" id="134849.SAMN05443668_106204"/>
<protein>
    <submittedName>
        <fullName evidence="5">Transcriptional regulator, PaaX family</fullName>
    </submittedName>
</protein>
<dbReference type="InterPro" id="IPR048846">
    <property type="entry name" value="PaaX-like_central"/>
</dbReference>
<dbReference type="Pfam" id="PF08223">
    <property type="entry name" value="PaaX_C"/>
    <property type="match status" value="1"/>
</dbReference>
<dbReference type="OrthoDB" id="2270427at2"/>
<feature type="domain" description="Transcriptional repressor PaaX-like N-terminal" evidence="2">
    <location>
        <begin position="16"/>
        <end position="83"/>
    </location>
</feature>
<evidence type="ECO:0000313" key="6">
    <source>
        <dbReference type="Proteomes" id="UP000184440"/>
    </source>
</evidence>
<evidence type="ECO:0000313" key="5">
    <source>
        <dbReference type="EMBL" id="SHN39136.1"/>
    </source>
</evidence>
<sequence length="307" mass="33412">MAVLQEAEVPLDGGLRPESLLLTFFGAHVLGRPLLVASTSVLDVMQRVGVSPPATRSALARMVRKGLLVSERRGRPVYFGLTPRSEEVLNDGAVRIWRSGAVNRHWDGQWTLLSFSLPESWQRERHDLRSRLLWAGFGPLQGGLWIASGTIDVAHLLDDLPAAQHVRAYSASPVAGTDIAAMVADAWDLSELAARYETFLERWEGGVADRAYVDPLARQLALQAEWLRAIRTDPRLPVEWLPAPWPAERAQELFHRLHAEVESSARSTAAALLRTIPQPAGSQPAGSQPAGAQPAGSAADDGSAVLR</sequence>
<dbReference type="PIRSF" id="PIRSF020623">
    <property type="entry name" value="PaaX"/>
    <property type="match status" value="1"/>
</dbReference>
<dbReference type="RefSeq" id="WP_073259532.1">
    <property type="nucleotide sequence ID" value="NZ_FRCS01000006.1"/>
</dbReference>
<dbReference type="EMBL" id="FRCS01000006">
    <property type="protein sequence ID" value="SHN39136.1"/>
    <property type="molecule type" value="Genomic_DNA"/>
</dbReference>
<dbReference type="CDD" id="cd00090">
    <property type="entry name" value="HTH_ARSR"/>
    <property type="match status" value="1"/>
</dbReference>
<accession>A0A1M7R2U9</accession>
<dbReference type="PANTHER" id="PTHR30319">
    <property type="entry name" value="PHENYLACETIC ACID REGULATOR-RELATED TRANSCRIPTIONAL REPRESSOR"/>
    <property type="match status" value="1"/>
</dbReference>
<dbReference type="GO" id="GO:0006351">
    <property type="term" value="P:DNA-templated transcription"/>
    <property type="evidence" value="ECO:0007669"/>
    <property type="project" value="InterPro"/>
</dbReference>
<dbReference type="InterPro" id="IPR036388">
    <property type="entry name" value="WH-like_DNA-bd_sf"/>
</dbReference>
<reference evidence="5 6" key="1">
    <citation type="submission" date="2016-11" db="EMBL/GenBank/DDBJ databases">
        <authorList>
            <person name="Jaros S."/>
            <person name="Januszkiewicz K."/>
            <person name="Wedrychowicz H."/>
        </authorList>
    </citation>
    <scope>NUCLEOTIDE SEQUENCE [LARGE SCALE GENOMIC DNA]</scope>
    <source>
        <strain evidence="5 6">DSM 46144</strain>
    </source>
</reference>
<dbReference type="InterPro" id="IPR013225">
    <property type="entry name" value="PaaX_C"/>
</dbReference>
<feature type="region of interest" description="Disordered" evidence="1">
    <location>
        <begin position="275"/>
        <end position="307"/>
    </location>
</feature>
<dbReference type="InterPro" id="IPR012906">
    <property type="entry name" value="PaaX-like_N"/>
</dbReference>
<organism evidence="5 6">
    <name type="scientific">Cryptosporangium aurantiacum</name>
    <dbReference type="NCBI Taxonomy" id="134849"/>
    <lineage>
        <taxon>Bacteria</taxon>
        <taxon>Bacillati</taxon>
        <taxon>Actinomycetota</taxon>
        <taxon>Actinomycetes</taxon>
        <taxon>Cryptosporangiales</taxon>
        <taxon>Cryptosporangiaceae</taxon>
        <taxon>Cryptosporangium</taxon>
    </lineage>
</organism>
<dbReference type="AlphaFoldDB" id="A0A1M7R2U9"/>
<dbReference type="Gene3D" id="3.30.70.2650">
    <property type="match status" value="1"/>
</dbReference>
<dbReference type="Pfam" id="PF20803">
    <property type="entry name" value="PaaX_M"/>
    <property type="match status" value="1"/>
</dbReference>